<gene>
    <name evidence="3" type="ORF">GCM10023258_31940</name>
</gene>
<protein>
    <recommendedName>
        <fullName evidence="2">DUF1023 domain-containing protein</fullName>
    </recommendedName>
</protein>
<keyword evidence="4" id="KW-1185">Reference proteome</keyword>
<dbReference type="InterPro" id="IPR010427">
    <property type="entry name" value="DUF1023"/>
</dbReference>
<dbReference type="Proteomes" id="UP001500427">
    <property type="component" value="Unassembled WGS sequence"/>
</dbReference>
<dbReference type="EMBL" id="BAABIW010000020">
    <property type="protein sequence ID" value="GAA5032701.1"/>
    <property type="molecule type" value="Genomic_DNA"/>
</dbReference>
<evidence type="ECO:0000256" key="1">
    <source>
        <dbReference type="SAM" id="MobiDB-lite"/>
    </source>
</evidence>
<organism evidence="3 4">
    <name type="scientific">Terrabacter aeriphilus</name>
    <dbReference type="NCBI Taxonomy" id="515662"/>
    <lineage>
        <taxon>Bacteria</taxon>
        <taxon>Bacillati</taxon>
        <taxon>Actinomycetota</taxon>
        <taxon>Actinomycetes</taxon>
        <taxon>Micrococcales</taxon>
        <taxon>Intrasporangiaceae</taxon>
        <taxon>Terrabacter</taxon>
    </lineage>
</organism>
<feature type="region of interest" description="Disordered" evidence="1">
    <location>
        <begin position="175"/>
        <end position="223"/>
    </location>
</feature>
<evidence type="ECO:0000313" key="4">
    <source>
        <dbReference type="Proteomes" id="UP001500427"/>
    </source>
</evidence>
<evidence type="ECO:0000259" key="2">
    <source>
        <dbReference type="Pfam" id="PF06259"/>
    </source>
</evidence>
<name>A0ABP9JKC3_9MICO</name>
<feature type="compositionally biased region" description="Low complexity" evidence="1">
    <location>
        <begin position="175"/>
        <end position="208"/>
    </location>
</feature>
<sequence>MTAATLGGGPGIREIRAARPAVLLAVARRLEERRATVLSCTEALLWRRSAGTRWSGPAAAAVVSRYAFVVDQLSRLGQSLAATGHALGRAARRLEAAADLVHRADRRAAAEGAWVDPDGVVLLPVRASLGEPLVEAHRARLDALLLADVHACLHEAQRTARELDEELARALLESARGAGPAAGTGSSPAAPTGPTGATGPSGATGATPLRPSPPPSGVSGGMPDLVFSTGAWWRSLTAEEQRWVLRERPEWVGARDGVPAQARHEANLTLLARAERTAYGRVQELGRGGAPWHVEERARAQERVDGLRAIREVLARRDGVQRQLLLVDTAALDLRAVVAVGDVDRADHVVTYVGGLSTSVGGDLRRYDETFVRMRSEALQLAGGADVAVVTWMGYDAPQLREVVTSIDRNVLSSKLARDNAAALADFMTGLDAARDRPAHTSVWAHSYGGTLAGFAVLRTSAIDDVAVLGAPGMPFADVGKASLAPGSLNVLGAIGDDVFSYGWVVHGTAPAEVAGAVRLSTLALKSPGSGCNHWLRPRSDYVDVGRTSSGHSDYLRAGTDSARNLVALAVGRRDLRVLQGDDERACTTTGPSLGTDPLAWPRLLP</sequence>
<dbReference type="Pfam" id="PF06259">
    <property type="entry name" value="Abhydrolase_8"/>
    <property type="match status" value="1"/>
</dbReference>
<dbReference type="RefSeq" id="WP_345508501.1">
    <property type="nucleotide sequence ID" value="NZ_BAABIW010000020.1"/>
</dbReference>
<proteinExistence type="predicted"/>
<dbReference type="InterPro" id="IPR029058">
    <property type="entry name" value="AB_hydrolase_fold"/>
</dbReference>
<reference evidence="4" key="1">
    <citation type="journal article" date="2019" name="Int. J. Syst. Evol. Microbiol.">
        <title>The Global Catalogue of Microorganisms (GCM) 10K type strain sequencing project: providing services to taxonomists for standard genome sequencing and annotation.</title>
        <authorList>
            <consortium name="The Broad Institute Genomics Platform"/>
            <consortium name="The Broad Institute Genome Sequencing Center for Infectious Disease"/>
            <person name="Wu L."/>
            <person name="Ma J."/>
        </authorList>
    </citation>
    <scope>NUCLEOTIDE SEQUENCE [LARGE SCALE GENOMIC DNA]</scope>
    <source>
        <strain evidence="4">JCM 17687</strain>
    </source>
</reference>
<dbReference type="SUPFAM" id="SSF53474">
    <property type="entry name" value="alpha/beta-Hydrolases"/>
    <property type="match status" value="1"/>
</dbReference>
<comment type="caution">
    <text evidence="3">The sequence shown here is derived from an EMBL/GenBank/DDBJ whole genome shotgun (WGS) entry which is preliminary data.</text>
</comment>
<feature type="domain" description="DUF1023" evidence="2">
    <location>
        <begin position="334"/>
        <end position="479"/>
    </location>
</feature>
<evidence type="ECO:0000313" key="3">
    <source>
        <dbReference type="EMBL" id="GAA5032701.1"/>
    </source>
</evidence>
<accession>A0ABP9JKC3</accession>